<dbReference type="HOGENOM" id="CLU_1354474_0_0_1"/>
<dbReference type="KEGG" id="clu:CLUG_03417"/>
<proteinExistence type="predicted"/>
<evidence type="ECO:0000313" key="1">
    <source>
        <dbReference type="EMBL" id="EEQ39289.1"/>
    </source>
</evidence>
<dbReference type="AlphaFoldDB" id="C4Y5I3"/>
<dbReference type="EMBL" id="CH408079">
    <property type="protein sequence ID" value="EEQ39289.1"/>
    <property type="molecule type" value="Genomic_DNA"/>
</dbReference>
<dbReference type="InParanoid" id="C4Y5I3"/>
<evidence type="ECO:0000313" key="2">
    <source>
        <dbReference type="Proteomes" id="UP000007703"/>
    </source>
</evidence>
<reference evidence="1 2" key="1">
    <citation type="journal article" date="2009" name="Nature">
        <title>Evolution of pathogenicity and sexual reproduction in eight Candida genomes.</title>
        <authorList>
            <person name="Butler G."/>
            <person name="Rasmussen M.D."/>
            <person name="Lin M.F."/>
            <person name="Santos M.A."/>
            <person name="Sakthikumar S."/>
            <person name="Munro C.A."/>
            <person name="Rheinbay E."/>
            <person name="Grabherr M."/>
            <person name="Forche A."/>
            <person name="Reedy J.L."/>
            <person name="Agrafioti I."/>
            <person name="Arnaud M.B."/>
            <person name="Bates S."/>
            <person name="Brown A.J."/>
            <person name="Brunke S."/>
            <person name="Costanzo M.C."/>
            <person name="Fitzpatrick D.A."/>
            <person name="de Groot P.W."/>
            <person name="Harris D."/>
            <person name="Hoyer L.L."/>
            <person name="Hube B."/>
            <person name="Klis F.M."/>
            <person name="Kodira C."/>
            <person name="Lennard N."/>
            <person name="Logue M.E."/>
            <person name="Martin R."/>
            <person name="Neiman A.M."/>
            <person name="Nikolaou E."/>
            <person name="Quail M.A."/>
            <person name="Quinn J."/>
            <person name="Santos M.C."/>
            <person name="Schmitzberger F.F."/>
            <person name="Sherlock G."/>
            <person name="Shah P."/>
            <person name="Silverstein K.A."/>
            <person name="Skrzypek M.S."/>
            <person name="Soll D."/>
            <person name="Staggs R."/>
            <person name="Stansfield I."/>
            <person name="Stumpf M.P."/>
            <person name="Sudbery P.E."/>
            <person name="Srikantha T."/>
            <person name="Zeng Q."/>
            <person name="Berman J."/>
            <person name="Berriman M."/>
            <person name="Heitman J."/>
            <person name="Gow N.A."/>
            <person name="Lorenz M.C."/>
            <person name="Birren B.W."/>
            <person name="Kellis M."/>
            <person name="Cuomo C.A."/>
        </authorList>
    </citation>
    <scope>NUCLEOTIDE SEQUENCE [LARGE SCALE GENOMIC DNA]</scope>
    <source>
        <strain evidence="1 2">ATCC 42720</strain>
    </source>
</reference>
<organism evidence="1 2">
    <name type="scientific">Clavispora lusitaniae (strain ATCC 42720)</name>
    <name type="common">Yeast</name>
    <name type="synonym">Candida lusitaniae</name>
    <dbReference type="NCBI Taxonomy" id="306902"/>
    <lineage>
        <taxon>Eukaryota</taxon>
        <taxon>Fungi</taxon>
        <taxon>Dikarya</taxon>
        <taxon>Ascomycota</taxon>
        <taxon>Saccharomycotina</taxon>
        <taxon>Pichiomycetes</taxon>
        <taxon>Metschnikowiaceae</taxon>
        <taxon>Clavispora</taxon>
    </lineage>
</organism>
<dbReference type="VEuPathDB" id="FungiDB:CLUG_03417"/>
<name>C4Y5I3_CLAL4</name>
<protein>
    <submittedName>
        <fullName evidence="1">Uncharacterized protein</fullName>
    </submittedName>
</protein>
<accession>C4Y5I3</accession>
<dbReference type="Proteomes" id="UP000007703">
    <property type="component" value="Unassembled WGS sequence"/>
</dbReference>
<gene>
    <name evidence="1" type="ORF">CLUG_03417</name>
</gene>
<sequence>MIGRMVVLVAVVGQSSMSYCLRCLRCLQSSVFTDVFSLHSCLLANFCCPLSFSIVRRYRYQRPVQQERNTPAIVILCSLFRSLSLSILLGPSGCILPGRSSCSTSLTILHSPFASPPCSPVVACTFSLQRPPLLHSRGHSPRTRRFYTCSPIPGLNATARDRTRARAAKPAAHCSCFVYGACQRGQGQSSPAAECGFGAAPL</sequence>